<feature type="domain" description="Pyrrolo-quinoline quinone repeat" evidence="2">
    <location>
        <begin position="204"/>
        <end position="426"/>
    </location>
</feature>
<dbReference type="AlphaFoldDB" id="A0A5C6C931"/>
<evidence type="ECO:0000313" key="3">
    <source>
        <dbReference type="EMBL" id="TWU20585.1"/>
    </source>
</evidence>
<organism evidence="3 4">
    <name type="scientific">Novipirellula galeiformis</name>
    <dbReference type="NCBI Taxonomy" id="2528004"/>
    <lineage>
        <taxon>Bacteria</taxon>
        <taxon>Pseudomonadati</taxon>
        <taxon>Planctomycetota</taxon>
        <taxon>Planctomycetia</taxon>
        <taxon>Pirellulales</taxon>
        <taxon>Pirellulaceae</taxon>
        <taxon>Novipirellula</taxon>
    </lineage>
</organism>
<feature type="region of interest" description="Disordered" evidence="1">
    <location>
        <begin position="1"/>
        <end position="27"/>
    </location>
</feature>
<accession>A0A5C6C931</accession>
<dbReference type="SUPFAM" id="SSF50998">
    <property type="entry name" value="Quinoprotein alcohol dehydrogenase-like"/>
    <property type="match status" value="1"/>
</dbReference>
<dbReference type="EMBL" id="SJPT01000008">
    <property type="protein sequence ID" value="TWU20585.1"/>
    <property type="molecule type" value="Genomic_DNA"/>
</dbReference>
<reference evidence="3 4" key="1">
    <citation type="submission" date="2019-02" db="EMBL/GenBank/DDBJ databases">
        <title>Deep-cultivation of Planctomycetes and their phenomic and genomic characterization uncovers novel biology.</title>
        <authorList>
            <person name="Wiegand S."/>
            <person name="Jogler M."/>
            <person name="Boedeker C."/>
            <person name="Pinto D."/>
            <person name="Vollmers J."/>
            <person name="Rivas-Marin E."/>
            <person name="Kohn T."/>
            <person name="Peeters S.H."/>
            <person name="Heuer A."/>
            <person name="Rast P."/>
            <person name="Oberbeckmann S."/>
            <person name="Bunk B."/>
            <person name="Jeske O."/>
            <person name="Meyerdierks A."/>
            <person name="Storesund J.E."/>
            <person name="Kallscheuer N."/>
            <person name="Luecker S."/>
            <person name="Lage O.M."/>
            <person name="Pohl T."/>
            <person name="Merkel B.J."/>
            <person name="Hornburger P."/>
            <person name="Mueller R.-W."/>
            <person name="Bruemmer F."/>
            <person name="Labrenz M."/>
            <person name="Spormann A.M."/>
            <person name="Op Den Camp H."/>
            <person name="Overmann J."/>
            <person name="Amann R."/>
            <person name="Jetten M.S.M."/>
            <person name="Mascher T."/>
            <person name="Medema M.H."/>
            <person name="Devos D.P."/>
            <person name="Kaster A.-K."/>
            <person name="Ovreas L."/>
            <person name="Rohde M."/>
            <person name="Galperin M.Y."/>
            <person name="Jogler C."/>
        </authorList>
    </citation>
    <scope>NUCLEOTIDE SEQUENCE [LARGE SCALE GENOMIC DNA]</scope>
    <source>
        <strain evidence="3 4">Pla52o</strain>
    </source>
</reference>
<dbReference type="InterPro" id="IPR002372">
    <property type="entry name" value="PQQ_rpt_dom"/>
</dbReference>
<dbReference type="RefSeq" id="WP_390620905.1">
    <property type="nucleotide sequence ID" value="NZ_SJPT01000008.1"/>
</dbReference>
<dbReference type="InterPro" id="IPR018391">
    <property type="entry name" value="PQQ_b-propeller_rpt"/>
</dbReference>
<dbReference type="Gene3D" id="2.130.10.10">
    <property type="entry name" value="YVTN repeat-like/Quinoprotein amine dehydrogenase"/>
    <property type="match status" value="2"/>
</dbReference>
<proteinExistence type="predicted"/>
<keyword evidence="4" id="KW-1185">Reference proteome</keyword>
<name>A0A5C6C931_9BACT</name>
<dbReference type="Gene3D" id="2.60.120.560">
    <property type="entry name" value="Exo-inulinase, domain 1"/>
    <property type="match status" value="1"/>
</dbReference>
<evidence type="ECO:0000256" key="1">
    <source>
        <dbReference type="SAM" id="MobiDB-lite"/>
    </source>
</evidence>
<dbReference type="PANTHER" id="PTHR34512">
    <property type="entry name" value="CELL SURFACE PROTEIN"/>
    <property type="match status" value="1"/>
</dbReference>
<evidence type="ECO:0000313" key="4">
    <source>
        <dbReference type="Proteomes" id="UP000316304"/>
    </source>
</evidence>
<dbReference type="PANTHER" id="PTHR34512:SF30">
    <property type="entry name" value="OUTER MEMBRANE PROTEIN ASSEMBLY FACTOR BAMB"/>
    <property type="match status" value="1"/>
</dbReference>
<dbReference type="InterPro" id="IPR011047">
    <property type="entry name" value="Quinoprotein_ADH-like_sf"/>
</dbReference>
<dbReference type="Proteomes" id="UP000316304">
    <property type="component" value="Unassembled WGS sequence"/>
</dbReference>
<sequence>MTKMTGLAQRLTSGPGWFTRRSRGDGNRSVTSLTMLSDTRSVAHWHLLDTFASQRNHVHLRFFPTRFTLALSAALFAITLGAPSASAADIDPMDWPNWRGPQQNSTSRETGLIEKFNPKGGKGSNVLWKSEAAAGISTPIVMHGRLYTIVRDSPGTPKDAEKVICLDAVTGELIWENIYNVFLSDVPAERVGWSNVCGDPETNRVYALGACCLLNCIDGETGKTIWERSLSEEYGMLSTYGGRTNSPVVFENLVIISGVTTGWDETARPAHRFMAFDKTNGDLVWITSTRPLPEDTTYSTPTIAVINGQQVLVTGSGDGTIHGIQPRTGKVLWHELLSRRGVNTSVTVDHQGKVYAAHGEENPVGTAMGAVVQINAPFASLESASAERWRTEELTVGKSSPLKVNDRIYVVEDSSRLHVLDAESGKAIGKPLKLGTAMRGSLLYADGKIYACTATGYFYVLEPSDDGVTTRFKVRLPSGHDVGGSPIVSHGRIYLPTTGGLFCLGSEGLKPAMGPEASESAPAEVATSEDTQVAQLQLIPAEAIVRQGSELPLKVVAFNTLGQRLESLPTDLEFAVSGDGGTVDSEGVFHSSGANTHQAAIITVRSGAITQQARLRVIPALPWKFDFASNEVPVTWIGARYRHEARKIDGNPAIVKITTIPKGTRSQTWMGPADLHDYTVTADVKAAANTAKLPDIGLINGRYTLDLMGESQQLQIRTWAAQLRMAKSVSLDWKADTWYTLKVQTKVESTNAIIRAKVWPRDQSEPNEWTLTAIDEAPNRRGSPGLFGNATNAEIFIDNVTVVSNP</sequence>
<dbReference type="SMART" id="SM00564">
    <property type="entry name" value="PQQ"/>
    <property type="match status" value="4"/>
</dbReference>
<dbReference type="Pfam" id="PF13360">
    <property type="entry name" value="PQQ_2"/>
    <property type="match status" value="1"/>
</dbReference>
<evidence type="ECO:0000259" key="2">
    <source>
        <dbReference type="Pfam" id="PF13360"/>
    </source>
</evidence>
<comment type="caution">
    <text evidence="3">The sequence shown here is derived from an EMBL/GenBank/DDBJ whole genome shotgun (WGS) entry which is preliminary data.</text>
</comment>
<protein>
    <submittedName>
        <fullName evidence="3">Outer membrane biogenesis protein BamB</fullName>
    </submittedName>
</protein>
<gene>
    <name evidence="3" type="ORF">Pla52o_44630</name>
</gene>
<dbReference type="InterPro" id="IPR015943">
    <property type="entry name" value="WD40/YVTN_repeat-like_dom_sf"/>
</dbReference>